<dbReference type="InterPro" id="IPR011009">
    <property type="entry name" value="Kinase-like_dom_sf"/>
</dbReference>
<organism evidence="6 8">
    <name type="scientific">Xanthomonas hortorum pv. vitians</name>
    <dbReference type="NCBI Taxonomy" id="83224"/>
    <lineage>
        <taxon>Bacteria</taxon>
        <taxon>Pseudomonadati</taxon>
        <taxon>Pseudomonadota</taxon>
        <taxon>Gammaproteobacteria</taxon>
        <taxon>Lysobacterales</taxon>
        <taxon>Lysobacteraceae</taxon>
        <taxon>Xanthomonas</taxon>
    </lineage>
</organism>
<dbReference type="EMBL" id="JAWMQI010000045">
    <property type="protein sequence ID" value="MDV7249297.1"/>
    <property type="molecule type" value="Genomic_DNA"/>
</dbReference>
<dbReference type="GO" id="GO:0005524">
    <property type="term" value="F:ATP binding"/>
    <property type="evidence" value="ECO:0007669"/>
    <property type="project" value="InterPro"/>
</dbReference>
<keyword evidence="1 7" id="KW-0489">Methyltransferase</keyword>
<evidence type="ECO:0000256" key="2">
    <source>
        <dbReference type="ARBA" id="ARBA00022679"/>
    </source>
</evidence>
<reference evidence="7 9" key="2">
    <citation type="submission" date="2023-10" db="EMBL/GenBank/DDBJ databases">
        <title>A new tool for lettuce pathogen research.</title>
        <authorList>
            <person name="Horton K.N."/>
            <person name="Cseke L.J."/>
            <person name="Badiwe M."/>
            <person name="Tesfaye D."/>
            <person name="Klein A."/>
            <person name="Su J."/>
            <person name="Potnis N."/>
            <person name="Gassmann W."/>
        </authorList>
    </citation>
    <scope>NUCLEOTIDE SEQUENCE [LARGE SCALE GENOMIC DNA]</scope>
    <source>
        <strain evidence="7 9">JSKH1901</strain>
    </source>
</reference>
<evidence type="ECO:0000259" key="5">
    <source>
        <dbReference type="PROSITE" id="PS50011"/>
    </source>
</evidence>
<dbReference type="GO" id="GO:0004672">
    <property type="term" value="F:protein kinase activity"/>
    <property type="evidence" value="ECO:0007669"/>
    <property type="project" value="InterPro"/>
</dbReference>
<dbReference type="EMBL" id="LR828257">
    <property type="protein sequence ID" value="CAD0318521.1"/>
    <property type="molecule type" value="Genomic_DNA"/>
</dbReference>
<keyword evidence="2" id="KW-0808">Transferase</keyword>
<feature type="coiled-coil region" evidence="4">
    <location>
        <begin position="609"/>
        <end position="685"/>
    </location>
</feature>
<evidence type="ECO:0000256" key="4">
    <source>
        <dbReference type="SAM" id="Coils"/>
    </source>
</evidence>
<dbReference type="Pfam" id="PF13649">
    <property type="entry name" value="Methyltransf_25"/>
    <property type="match status" value="1"/>
</dbReference>
<dbReference type="Gene3D" id="3.30.200.20">
    <property type="entry name" value="Phosphorylase Kinase, domain 1"/>
    <property type="match status" value="1"/>
</dbReference>
<dbReference type="InterPro" id="IPR029063">
    <property type="entry name" value="SAM-dependent_MTases_sf"/>
</dbReference>
<proteinExistence type="predicted"/>
<dbReference type="Proteomes" id="UP001187425">
    <property type="component" value="Unassembled WGS sequence"/>
</dbReference>
<dbReference type="SUPFAM" id="SSF57997">
    <property type="entry name" value="Tropomyosin"/>
    <property type="match status" value="1"/>
</dbReference>
<dbReference type="InterPro" id="IPR041698">
    <property type="entry name" value="Methyltransf_25"/>
</dbReference>
<reference evidence="6 8" key="1">
    <citation type="submission" date="2020-07" db="EMBL/GenBank/DDBJ databases">
        <authorList>
            <person name="Pothier F. J."/>
        </authorList>
    </citation>
    <scope>NUCLEOTIDE SEQUENCE [LARGE SCALE GENOMIC DNA]</scope>
    <source>
        <strain evidence="6 8">CFBP 498</strain>
    </source>
</reference>
<accession>A0A6V7CME4</accession>
<feature type="domain" description="Protein kinase" evidence="5">
    <location>
        <begin position="228"/>
        <end position="615"/>
    </location>
</feature>
<dbReference type="InterPro" id="IPR000719">
    <property type="entry name" value="Prot_kinase_dom"/>
</dbReference>
<evidence type="ECO:0000313" key="9">
    <source>
        <dbReference type="Proteomes" id="UP001187425"/>
    </source>
</evidence>
<sequence>MTETTHIGARVAALPEKYQPIFGYPELSEGSSRVCEDRFVLIRECAQRLQGELGRPLRVLDLGCAQGFFSLSLAADGHRVHGVDFLDLNVDVCQALAQEHPMFAASFEHGTVEDVIARLDPDQYDLVLGLSVFHHLVHSQGIARVAGLCRKLSEVTDAAIFELALREEPLYWGPSLPHDPAELLTDYAFTRLLARQATHLSSISRPLYFASSKFWYVGEAFGRFSSWSGEAHAYGRGTHQYSRRYYFGDKVFVKKMTMGIGGRAEINWQEFNNEVEFLRNPPASYPSPRLIAALDDASDLFLVREMASGRLLSELIDDGSPYDPDKVVSELLKQLVMLERAGLYHNDVRCWNVLMSQEGKAILIDYGAISAEATDCSWLGDLLLSFLITVKEIVQRQIVPASPGREPALDFMTLPPRYRNAFIQAFGSDQASWTFAELQECLARSESVALHAPEWTSLYSHMQQALLSYNTRLGALYTQNEHGRVELAARASLIERMQVSAQQAQEKLATFQLEAETADKRYRDLEKASSQLQEWAKDLEKRTAEAEDRETQLNEGLAVREAENARLVSQISVIESELEERQRVRELSELLAADLSRLVEERDGMQVSMSELERVNTQQQSTIDELQTKIASLVQRVNRSENSNAADARRVKELQMDLSHRLQALEEARSRIRELEFAVDTLEGQIGELHTSRSWRVTAPLRWVTMKVTKRGGPVVAHAPQRLERTEPVLAEDEVATPADVAIDKQLAALDQLGSRIRKAKK</sequence>
<evidence type="ECO:0000256" key="1">
    <source>
        <dbReference type="ARBA" id="ARBA00022603"/>
    </source>
</evidence>
<dbReference type="EMBL" id="LR828257">
    <property type="protein sequence ID" value="CAD0318531.1"/>
    <property type="molecule type" value="Genomic_DNA"/>
</dbReference>
<dbReference type="PROSITE" id="PS50011">
    <property type="entry name" value="PROTEIN_KINASE_DOM"/>
    <property type="match status" value="1"/>
</dbReference>
<dbReference type="Gene3D" id="6.10.140.920">
    <property type="match status" value="1"/>
</dbReference>
<name>A0A6V7CME4_9XANT</name>
<evidence type="ECO:0000313" key="7">
    <source>
        <dbReference type="EMBL" id="MDV7249297.1"/>
    </source>
</evidence>
<dbReference type="SUPFAM" id="SSF53335">
    <property type="entry name" value="S-adenosyl-L-methionine-dependent methyltransferases"/>
    <property type="match status" value="1"/>
</dbReference>
<dbReference type="Gene3D" id="3.40.50.150">
    <property type="entry name" value="Vaccinia Virus protein VP39"/>
    <property type="match status" value="1"/>
</dbReference>
<dbReference type="CDD" id="cd02440">
    <property type="entry name" value="AdoMet_MTases"/>
    <property type="match status" value="1"/>
</dbReference>
<feature type="coiled-coil region" evidence="4">
    <location>
        <begin position="494"/>
        <end position="556"/>
    </location>
</feature>
<dbReference type="Gene3D" id="1.10.510.10">
    <property type="entry name" value="Transferase(Phosphotransferase) domain 1"/>
    <property type="match status" value="1"/>
</dbReference>
<evidence type="ECO:0000313" key="6">
    <source>
        <dbReference type="EMBL" id="CAD0318531.1"/>
    </source>
</evidence>
<dbReference type="GO" id="GO:0008168">
    <property type="term" value="F:methyltransferase activity"/>
    <property type="evidence" value="ECO:0007669"/>
    <property type="project" value="UniProtKB-KW"/>
</dbReference>
<keyword evidence="8" id="KW-1185">Reference proteome</keyword>
<keyword evidence="3" id="KW-0949">S-adenosyl-L-methionine</keyword>
<evidence type="ECO:0000313" key="8">
    <source>
        <dbReference type="Proteomes" id="UP000515406"/>
    </source>
</evidence>
<dbReference type="PANTHER" id="PTHR43464">
    <property type="entry name" value="METHYLTRANSFERASE"/>
    <property type="match status" value="1"/>
</dbReference>
<dbReference type="RefSeq" id="WP_180313566.1">
    <property type="nucleotide sequence ID" value="NZ_JAJTZO010000020.1"/>
</dbReference>
<protein>
    <submittedName>
        <fullName evidence="6">Chromosome partition protein Smc</fullName>
    </submittedName>
    <submittedName>
        <fullName evidence="7">Methyltransferase domain-containing protein</fullName>
    </submittedName>
</protein>
<dbReference type="GO" id="GO:0032259">
    <property type="term" value="P:methylation"/>
    <property type="evidence" value="ECO:0007669"/>
    <property type="project" value="UniProtKB-KW"/>
</dbReference>
<dbReference type="PANTHER" id="PTHR43464:SF19">
    <property type="entry name" value="UBIQUINONE BIOSYNTHESIS O-METHYLTRANSFERASE, MITOCHONDRIAL"/>
    <property type="match status" value="1"/>
</dbReference>
<dbReference type="Proteomes" id="UP000515406">
    <property type="component" value="Chromosome"/>
</dbReference>
<dbReference type="SUPFAM" id="SSF56112">
    <property type="entry name" value="Protein kinase-like (PK-like)"/>
    <property type="match status" value="1"/>
</dbReference>
<dbReference type="AlphaFoldDB" id="A0A6V7CME4"/>
<evidence type="ECO:0000256" key="3">
    <source>
        <dbReference type="ARBA" id="ARBA00022691"/>
    </source>
</evidence>
<keyword evidence="4" id="KW-0175">Coiled coil</keyword>
<gene>
    <name evidence="6" type="primary">smc_2</name>
    <name evidence="6" type="ORF">CFBP498_14640</name>
    <name evidence="7" type="ORF">R4K57_12910</name>
</gene>